<comment type="caution">
    <text evidence="9">The sequence shown here is derived from an EMBL/GenBank/DDBJ whole genome shotgun (WGS) entry which is preliminary data.</text>
</comment>
<dbReference type="Pfam" id="PF04055">
    <property type="entry name" value="Radical_SAM"/>
    <property type="match status" value="1"/>
</dbReference>
<dbReference type="InterPro" id="IPR007197">
    <property type="entry name" value="rSAM"/>
</dbReference>
<dbReference type="InterPro" id="IPR013785">
    <property type="entry name" value="Aldolase_TIM"/>
</dbReference>
<gene>
    <name evidence="9" type="ORF">ENV60_01290</name>
</gene>
<dbReference type="GO" id="GO:0003824">
    <property type="term" value="F:catalytic activity"/>
    <property type="evidence" value="ECO:0007669"/>
    <property type="project" value="InterPro"/>
</dbReference>
<evidence type="ECO:0000256" key="5">
    <source>
        <dbReference type="ARBA" id="ARBA00023004"/>
    </source>
</evidence>
<evidence type="ECO:0000256" key="2">
    <source>
        <dbReference type="ARBA" id="ARBA00022485"/>
    </source>
</evidence>
<keyword evidence="2" id="KW-0004">4Fe-4S</keyword>
<dbReference type="Gene3D" id="3.20.20.70">
    <property type="entry name" value="Aldolase class I"/>
    <property type="match status" value="1"/>
</dbReference>
<evidence type="ECO:0000256" key="6">
    <source>
        <dbReference type="ARBA" id="ARBA00023014"/>
    </source>
</evidence>
<dbReference type="AlphaFoldDB" id="A0A7C4XJU5"/>
<dbReference type="PANTHER" id="PTHR43288:SF2">
    <property type="entry name" value="RADICAL SAM CORE DOMAIN-CONTAINING PROTEIN"/>
    <property type="match status" value="1"/>
</dbReference>
<sequence>MDDLKELAGQARKISYQNFGKRITFYIPGMFCYNGEWGNYPAISLTGRNCRLNCPHCEGKLLKTMIPARTSQELLRVASDLEKRKVAGFLLTGGFDKSLSLPWSDFAPAIEEIKNKTNLKIIVHCGIVDTKTARVLKKTKIDQALIDVIGDDRTLKKIYKTEMGVQDIFQTIENLIAEDILVVPHIVIGLNYGKITGEYEAIERLKKYKFKTLVFVSLMPLPDTPMEKIEPPDAQKIARIIAWARIQLPDTIMSLGCARKRGDWGIEFWALDCGINRIALPNDETVARAKEYNLKIEWKKTCCSLD</sequence>
<keyword evidence="4" id="KW-0479">Metal-binding</keyword>
<dbReference type="EMBL" id="DTGZ01000024">
    <property type="protein sequence ID" value="HGV96917.1"/>
    <property type="molecule type" value="Genomic_DNA"/>
</dbReference>
<comment type="cofactor">
    <cofactor evidence="1">
        <name>[4Fe-4S] cluster</name>
        <dbReference type="ChEBI" id="CHEBI:49883"/>
    </cofactor>
</comment>
<evidence type="ECO:0000256" key="7">
    <source>
        <dbReference type="ARBA" id="ARBA00034078"/>
    </source>
</evidence>
<organism evidence="9">
    <name type="scientific">candidate division WOR-3 bacterium</name>
    <dbReference type="NCBI Taxonomy" id="2052148"/>
    <lineage>
        <taxon>Bacteria</taxon>
        <taxon>Bacteria division WOR-3</taxon>
    </lineage>
</organism>
<comment type="cofactor">
    <cofactor evidence="7">
        <name>[2Fe-2S] cluster</name>
        <dbReference type="ChEBI" id="CHEBI:190135"/>
    </cofactor>
</comment>
<evidence type="ECO:0000256" key="4">
    <source>
        <dbReference type="ARBA" id="ARBA00022723"/>
    </source>
</evidence>
<evidence type="ECO:0000259" key="8">
    <source>
        <dbReference type="PROSITE" id="PS51918"/>
    </source>
</evidence>
<dbReference type="GO" id="GO:0051539">
    <property type="term" value="F:4 iron, 4 sulfur cluster binding"/>
    <property type="evidence" value="ECO:0007669"/>
    <property type="project" value="UniProtKB-KW"/>
</dbReference>
<evidence type="ECO:0000256" key="3">
    <source>
        <dbReference type="ARBA" id="ARBA00022691"/>
    </source>
</evidence>
<dbReference type="Pfam" id="PF06968">
    <property type="entry name" value="BATS"/>
    <property type="match status" value="1"/>
</dbReference>
<dbReference type="SUPFAM" id="SSF102114">
    <property type="entry name" value="Radical SAM enzymes"/>
    <property type="match status" value="1"/>
</dbReference>
<proteinExistence type="predicted"/>
<dbReference type="GO" id="GO:0046872">
    <property type="term" value="F:metal ion binding"/>
    <property type="evidence" value="ECO:0007669"/>
    <property type="project" value="UniProtKB-KW"/>
</dbReference>
<dbReference type="InterPro" id="IPR006638">
    <property type="entry name" value="Elp3/MiaA/NifB-like_rSAM"/>
</dbReference>
<dbReference type="InterPro" id="IPR010722">
    <property type="entry name" value="BATS_dom"/>
</dbReference>
<dbReference type="PROSITE" id="PS51918">
    <property type="entry name" value="RADICAL_SAM"/>
    <property type="match status" value="1"/>
</dbReference>
<dbReference type="SFLD" id="SFLDS00029">
    <property type="entry name" value="Radical_SAM"/>
    <property type="match status" value="1"/>
</dbReference>
<feature type="domain" description="Radical SAM core" evidence="8">
    <location>
        <begin position="33"/>
        <end position="258"/>
    </location>
</feature>
<dbReference type="InterPro" id="IPR058240">
    <property type="entry name" value="rSAM_sf"/>
</dbReference>
<dbReference type="GO" id="GO:0042364">
    <property type="term" value="P:water-soluble vitamin biosynthetic process"/>
    <property type="evidence" value="ECO:0007669"/>
    <property type="project" value="UniProtKB-ARBA"/>
</dbReference>
<protein>
    <submittedName>
        <fullName evidence="9">Radical SAM protein</fullName>
    </submittedName>
</protein>
<dbReference type="SFLD" id="SFLDG01113">
    <property type="entry name" value="Uncharacterised_Radical_SAM_Su"/>
    <property type="match status" value="1"/>
</dbReference>
<keyword evidence="3" id="KW-0949">S-adenosyl-L-methionine</keyword>
<dbReference type="GO" id="GO:0044272">
    <property type="term" value="P:sulfur compound biosynthetic process"/>
    <property type="evidence" value="ECO:0007669"/>
    <property type="project" value="UniProtKB-ARBA"/>
</dbReference>
<name>A0A7C4XJU5_UNCW3</name>
<dbReference type="SMART" id="SM00729">
    <property type="entry name" value="Elp3"/>
    <property type="match status" value="1"/>
</dbReference>
<evidence type="ECO:0000313" key="9">
    <source>
        <dbReference type="EMBL" id="HGV96917.1"/>
    </source>
</evidence>
<keyword evidence="5" id="KW-0408">Iron</keyword>
<accession>A0A7C4XJU5</accession>
<dbReference type="CDD" id="cd01335">
    <property type="entry name" value="Radical_SAM"/>
    <property type="match status" value="1"/>
</dbReference>
<keyword evidence="6" id="KW-0411">Iron-sulfur</keyword>
<evidence type="ECO:0000256" key="1">
    <source>
        <dbReference type="ARBA" id="ARBA00001966"/>
    </source>
</evidence>
<dbReference type="PANTHER" id="PTHR43288">
    <property type="entry name" value="BIOTIN SYNTHASE-RELATED PROTEIN, RADICAL SAM SUPERFAMILY"/>
    <property type="match status" value="1"/>
</dbReference>
<reference evidence="9" key="1">
    <citation type="journal article" date="2020" name="mSystems">
        <title>Genome- and Community-Level Interaction Insights into Carbon Utilization and Element Cycling Functions of Hydrothermarchaeota in Hydrothermal Sediment.</title>
        <authorList>
            <person name="Zhou Z."/>
            <person name="Liu Y."/>
            <person name="Xu W."/>
            <person name="Pan J."/>
            <person name="Luo Z.H."/>
            <person name="Li M."/>
        </authorList>
    </citation>
    <scope>NUCLEOTIDE SEQUENCE [LARGE SCALE GENOMIC DNA]</scope>
    <source>
        <strain evidence="9">SpSt-774</strain>
    </source>
</reference>